<protein>
    <submittedName>
        <fullName evidence="1">Uncharacterized protein</fullName>
    </submittedName>
</protein>
<proteinExistence type="predicted"/>
<reference evidence="1 2" key="1">
    <citation type="journal article" date="2020" name="FEMS Microbiol. Ecol.">
        <title>Temporal dynamics of bacterial communities during seed development and maturation.</title>
        <authorList>
            <person name="Chesneau G."/>
            <person name="Torres-Cortes G."/>
            <person name="Briand M."/>
            <person name="Darrasse A."/>
            <person name="Preveaux A."/>
            <person name="Marais C."/>
            <person name="Jacques M.A."/>
            <person name="Shade A."/>
            <person name="Barret M."/>
        </authorList>
    </citation>
    <scope>NUCLEOTIDE SEQUENCE [LARGE SCALE GENOMIC DNA]</scope>
    <source>
        <strain evidence="1 2">CFBP13709</strain>
    </source>
</reference>
<dbReference type="EMBL" id="JACYNR010000031">
    <property type="protein sequence ID" value="MBD8129063.1"/>
    <property type="molecule type" value="Genomic_DNA"/>
</dbReference>
<gene>
    <name evidence="1" type="ORF">IFT41_23485</name>
</gene>
<dbReference type="Proteomes" id="UP000610459">
    <property type="component" value="Unassembled WGS sequence"/>
</dbReference>
<name>A0ACC5PVD1_ENTAG</name>
<keyword evidence="2" id="KW-1185">Reference proteome</keyword>
<organism evidence="1 2">
    <name type="scientific">Enterobacter agglomerans</name>
    <name type="common">Erwinia herbicola</name>
    <name type="synonym">Pantoea agglomerans</name>
    <dbReference type="NCBI Taxonomy" id="549"/>
    <lineage>
        <taxon>Bacteria</taxon>
        <taxon>Pseudomonadati</taxon>
        <taxon>Pseudomonadota</taxon>
        <taxon>Gammaproteobacteria</taxon>
        <taxon>Enterobacterales</taxon>
        <taxon>Erwiniaceae</taxon>
        <taxon>Pantoea</taxon>
        <taxon>Pantoea agglomerans group</taxon>
    </lineage>
</organism>
<evidence type="ECO:0000313" key="2">
    <source>
        <dbReference type="Proteomes" id="UP000610459"/>
    </source>
</evidence>
<evidence type="ECO:0000313" key="1">
    <source>
        <dbReference type="EMBL" id="MBD8129063.1"/>
    </source>
</evidence>
<accession>A0ACC5PVD1</accession>
<comment type="caution">
    <text evidence="1">The sequence shown here is derived from an EMBL/GenBank/DDBJ whole genome shotgun (WGS) entry which is preliminary data.</text>
</comment>
<sequence length="78" mass="8859">MTEGFKPIRLSFTVDKTALTPASNYSGKEMLTVVAHQTDVPDGFGSYPHSLELLIDEQQLDLLLNQILLWKKERVEKI</sequence>